<gene>
    <name evidence="1" type="ORF">MILVUS5_LOCUS6205</name>
</gene>
<dbReference type="EMBL" id="CASHSV030000002">
    <property type="protein sequence ID" value="CAJ2635538.1"/>
    <property type="molecule type" value="Genomic_DNA"/>
</dbReference>
<keyword evidence="2" id="KW-1185">Reference proteome</keyword>
<evidence type="ECO:0000313" key="1">
    <source>
        <dbReference type="EMBL" id="CAJ2635538.1"/>
    </source>
</evidence>
<protein>
    <submittedName>
        <fullName evidence="1">Uncharacterized protein</fullName>
    </submittedName>
</protein>
<organism evidence="1 2">
    <name type="scientific">Trifolium pratense</name>
    <name type="common">Red clover</name>
    <dbReference type="NCBI Taxonomy" id="57577"/>
    <lineage>
        <taxon>Eukaryota</taxon>
        <taxon>Viridiplantae</taxon>
        <taxon>Streptophyta</taxon>
        <taxon>Embryophyta</taxon>
        <taxon>Tracheophyta</taxon>
        <taxon>Spermatophyta</taxon>
        <taxon>Magnoliopsida</taxon>
        <taxon>eudicotyledons</taxon>
        <taxon>Gunneridae</taxon>
        <taxon>Pentapetalae</taxon>
        <taxon>rosids</taxon>
        <taxon>fabids</taxon>
        <taxon>Fabales</taxon>
        <taxon>Fabaceae</taxon>
        <taxon>Papilionoideae</taxon>
        <taxon>50 kb inversion clade</taxon>
        <taxon>NPAAA clade</taxon>
        <taxon>Hologalegina</taxon>
        <taxon>IRL clade</taxon>
        <taxon>Trifolieae</taxon>
        <taxon>Trifolium</taxon>
    </lineage>
</organism>
<dbReference type="Proteomes" id="UP001177021">
    <property type="component" value="Unassembled WGS sequence"/>
</dbReference>
<name>A0ACB0ISJ2_TRIPR</name>
<accession>A0ACB0ISJ2</accession>
<comment type="caution">
    <text evidence="1">The sequence shown here is derived from an EMBL/GenBank/DDBJ whole genome shotgun (WGS) entry which is preliminary data.</text>
</comment>
<evidence type="ECO:0000313" key="2">
    <source>
        <dbReference type="Proteomes" id="UP001177021"/>
    </source>
</evidence>
<reference evidence="1" key="1">
    <citation type="submission" date="2023-10" db="EMBL/GenBank/DDBJ databases">
        <authorList>
            <person name="Rodriguez Cubillos JULIANA M."/>
            <person name="De Vega J."/>
        </authorList>
    </citation>
    <scope>NUCLEOTIDE SEQUENCE</scope>
</reference>
<sequence>MAFKKTLTQRLLSITKISSQSLSNCRISSSSLQSRTPSTAAHRDISPEPGDSTTDGVFRRFLHKRAGFQPEIGQRNPSSADGLLQKLREMDITKSRIRLDGLSPPETEESTVEVEDVRKLLRAAQLECVKSKIRKIPQSCVNYSEFIQMCGENCSDQEQAKKIAKILDDSATVIILGDVVFLKPEQVAKTIQALLPVPGPKPNEAERKELEEMEKEKVAIDNRADKMVRRELWGGLGFLMVQTLAFMRLTFWELNWDVMEPICFYVTSMYFMAGYTFFLRTSKEPCFEGFYQSRFSTKQKRLMKLHNFDIARYNQLRDASPLASSSELNSNIVHPLNHFHRNL</sequence>
<proteinExistence type="predicted"/>